<accession>A0A3P6PGY5</accession>
<gene>
    <name evidence="1" type="ORF">ASIM_LOCUS9390</name>
</gene>
<evidence type="ECO:0000313" key="1">
    <source>
        <dbReference type="EMBL" id="VDK39056.1"/>
    </source>
</evidence>
<keyword evidence="2" id="KW-1185">Reference proteome</keyword>
<dbReference type="AlphaFoldDB" id="A0A3P6PGY5"/>
<dbReference type="Proteomes" id="UP000267096">
    <property type="component" value="Unassembled WGS sequence"/>
</dbReference>
<dbReference type="EMBL" id="UYRR01028507">
    <property type="protein sequence ID" value="VDK39056.1"/>
    <property type="molecule type" value="Genomic_DNA"/>
</dbReference>
<sequence length="107" mass="11835">MRGSRSKSAVRSQRSLSVARAGDSLNDAHVDACVHKQHTRLETLKTFQAAKNRLQEIPLMLPNTSFPPPSLSPRKKIRDARLKDNNSSHNNVCSILMMIIVIGTCLG</sequence>
<organism evidence="1 2">
    <name type="scientific">Anisakis simplex</name>
    <name type="common">Herring worm</name>
    <dbReference type="NCBI Taxonomy" id="6269"/>
    <lineage>
        <taxon>Eukaryota</taxon>
        <taxon>Metazoa</taxon>
        <taxon>Ecdysozoa</taxon>
        <taxon>Nematoda</taxon>
        <taxon>Chromadorea</taxon>
        <taxon>Rhabditida</taxon>
        <taxon>Spirurina</taxon>
        <taxon>Ascaridomorpha</taxon>
        <taxon>Ascaridoidea</taxon>
        <taxon>Anisakidae</taxon>
        <taxon>Anisakis</taxon>
        <taxon>Anisakis simplex complex</taxon>
    </lineage>
</organism>
<proteinExistence type="predicted"/>
<reference evidence="1 2" key="1">
    <citation type="submission" date="2018-11" db="EMBL/GenBank/DDBJ databases">
        <authorList>
            <consortium name="Pathogen Informatics"/>
        </authorList>
    </citation>
    <scope>NUCLEOTIDE SEQUENCE [LARGE SCALE GENOMIC DNA]</scope>
</reference>
<protein>
    <submittedName>
        <fullName evidence="1">Uncharacterized protein</fullName>
    </submittedName>
</protein>
<evidence type="ECO:0000313" key="2">
    <source>
        <dbReference type="Proteomes" id="UP000267096"/>
    </source>
</evidence>
<name>A0A3P6PGY5_ANISI</name>